<name>A0A2R8ZQG5_PANPA</name>
<protein>
    <submittedName>
        <fullName evidence="2">Uncharacterized protein</fullName>
    </submittedName>
</protein>
<evidence type="ECO:0000313" key="2">
    <source>
        <dbReference type="Ensembl" id="ENSPPAP00000005061.1"/>
    </source>
</evidence>
<dbReference type="Bgee" id="ENSPPAG00000021087">
    <property type="expression patterns" value="Expressed in adult mammalian kidney and 5 other cell types or tissues"/>
</dbReference>
<keyword evidence="1" id="KW-1133">Transmembrane helix</keyword>
<keyword evidence="1" id="KW-0812">Transmembrane</keyword>
<reference evidence="2 3" key="1">
    <citation type="journal article" date="2012" name="Nature">
        <title>The bonobo genome compared with the chimpanzee and human genomes.</title>
        <authorList>
            <person name="Prufer K."/>
            <person name="Munch K."/>
            <person name="Hellmann I."/>
            <person name="Akagi K."/>
            <person name="Miller J.R."/>
            <person name="Walenz B."/>
            <person name="Koren S."/>
            <person name="Sutton G."/>
            <person name="Kodira C."/>
            <person name="Winer R."/>
            <person name="Knight J.R."/>
            <person name="Mullikin J.C."/>
            <person name="Meader S.J."/>
            <person name="Ponting C.P."/>
            <person name="Lunter G."/>
            <person name="Higashino S."/>
            <person name="Hobolth A."/>
            <person name="Dutheil J."/>
            <person name="Karakoc E."/>
            <person name="Alkan C."/>
            <person name="Sajjadian S."/>
            <person name="Catacchio C.R."/>
            <person name="Ventura M."/>
            <person name="Marques-Bonet T."/>
            <person name="Eichler E.E."/>
            <person name="Andre C."/>
            <person name="Atencia R."/>
            <person name="Mugisha L."/>
            <person name="Junhold J."/>
            <person name="Patterson N."/>
            <person name="Siebauer M."/>
            <person name="Good J.M."/>
            <person name="Fischer A."/>
            <person name="Ptak S.E."/>
            <person name="Lachmann M."/>
            <person name="Symer D.E."/>
            <person name="Mailund T."/>
            <person name="Schierup M.H."/>
            <person name="Andres A.M."/>
            <person name="Kelso J."/>
            <person name="Paabo S."/>
        </authorList>
    </citation>
    <scope>NUCLEOTIDE SEQUENCE [LARGE SCALE GENOMIC DNA]</scope>
</reference>
<sequence length="110" mass="12273">MRLSCPRAPGWMGPFFPYSLLSFFPCSFSSPSFIFLLLILKTGCSLFPCRPISPLCPYFSQSLSPLKSRAGRCYWCFFTLGPSSIFVFSVYPLPDTSFSPSLGPKAENQC</sequence>
<feature type="transmembrane region" description="Helical" evidence="1">
    <location>
        <begin position="20"/>
        <end position="40"/>
    </location>
</feature>
<keyword evidence="1" id="KW-0472">Membrane</keyword>
<evidence type="ECO:0000313" key="3">
    <source>
        <dbReference type="Proteomes" id="UP000240080"/>
    </source>
</evidence>
<reference evidence="2" key="3">
    <citation type="submission" date="2025-09" db="UniProtKB">
        <authorList>
            <consortium name="Ensembl"/>
        </authorList>
    </citation>
    <scope>IDENTIFICATION</scope>
</reference>
<dbReference type="Proteomes" id="UP000240080">
    <property type="component" value="Chromosome 1"/>
</dbReference>
<dbReference type="OMA" id="FPCRPIS"/>
<dbReference type="AlphaFoldDB" id="A0A2R8ZQG5"/>
<dbReference type="Ensembl" id="ENSPPAT00000023130.1">
    <property type="protein sequence ID" value="ENSPPAP00000005061.1"/>
    <property type="gene ID" value="ENSPPAG00000021087.1"/>
</dbReference>
<feature type="transmembrane region" description="Helical" evidence="1">
    <location>
        <begin position="73"/>
        <end position="93"/>
    </location>
</feature>
<keyword evidence="3" id="KW-1185">Reference proteome</keyword>
<reference evidence="2" key="2">
    <citation type="submission" date="2025-08" db="UniProtKB">
        <authorList>
            <consortium name="Ensembl"/>
        </authorList>
    </citation>
    <scope>IDENTIFICATION</scope>
</reference>
<dbReference type="EMBL" id="AJFE02012162">
    <property type="status" value="NOT_ANNOTATED_CDS"/>
    <property type="molecule type" value="Genomic_DNA"/>
</dbReference>
<evidence type="ECO:0000256" key="1">
    <source>
        <dbReference type="SAM" id="Phobius"/>
    </source>
</evidence>
<dbReference type="GeneTree" id="ENSGT00910000147110"/>
<organism evidence="2 3">
    <name type="scientific">Pan paniscus</name>
    <name type="common">Pygmy chimpanzee</name>
    <name type="synonym">Bonobo</name>
    <dbReference type="NCBI Taxonomy" id="9597"/>
    <lineage>
        <taxon>Eukaryota</taxon>
        <taxon>Metazoa</taxon>
        <taxon>Chordata</taxon>
        <taxon>Craniata</taxon>
        <taxon>Vertebrata</taxon>
        <taxon>Euteleostomi</taxon>
        <taxon>Mammalia</taxon>
        <taxon>Eutheria</taxon>
        <taxon>Euarchontoglires</taxon>
        <taxon>Primates</taxon>
        <taxon>Haplorrhini</taxon>
        <taxon>Catarrhini</taxon>
        <taxon>Hominidae</taxon>
        <taxon>Pan</taxon>
    </lineage>
</organism>
<proteinExistence type="predicted"/>
<accession>A0A2R8ZQG5</accession>